<dbReference type="Proteomes" id="UP001596058">
    <property type="component" value="Unassembled WGS sequence"/>
</dbReference>
<gene>
    <name evidence="2" type="ORF">ACFPZ3_33375</name>
</gene>
<feature type="chain" id="PRO_5047265023" evidence="1">
    <location>
        <begin position="29"/>
        <end position="101"/>
    </location>
</feature>
<organism evidence="2 3">
    <name type="scientific">Nonomuraea insulae</name>
    <dbReference type="NCBI Taxonomy" id="1616787"/>
    <lineage>
        <taxon>Bacteria</taxon>
        <taxon>Bacillati</taxon>
        <taxon>Actinomycetota</taxon>
        <taxon>Actinomycetes</taxon>
        <taxon>Streptosporangiales</taxon>
        <taxon>Streptosporangiaceae</taxon>
        <taxon>Nonomuraea</taxon>
    </lineage>
</organism>
<feature type="signal peptide" evidence="1">
    <location>
        <begin position="1"/>
        <end position="28"/>
    </location>
</feature>
<dbReference type="RefSeq" id="WP_379518284.1">
    <property type="nucleotide sequence ID" value="NZ_JBHSPA010000041.1"/>
</dbReference>
<comment type="caution">
    <text evidence="2">The sequence shown here is derived from an EMBL/GenBank/DDBJ whole genome shotgun (WGS) entry which is preliminary data.</text>
</comment>
<dbReference type="EMBL" id="JBHSPA010000041">
    <property type="protein sequence ID" value="MFC5828785.1"/>
    <property type="molecule type" value="Genomic_DNA"/>
</dbReference>
<proteinExistence type="predicted"/>
<protein>
    <submittedName>
        <fullName evidence="2">Uncharacterized protein</fullName>
    </submittedName>
</protein>
<evidence type="ECO:0000256" key="1">
    <source>
        <dbReference type="SAM" id="SignalP"/>
    </source>
</evidence>
<evidence type="ECO:0000313" key="2">
    <source>
        <dbReference type="EMBL" id="MFC5828785.1"/>
    </source>
</evidence>
<sequence>MMSRHRAATVLAGTAALALLGAAVPAQAATGQIVVFSQELVPLTTWDNPTGCHQLPMSAHQVNNQTDGDVQVHNDPLCLTPGMTIRPGYGARVMPGGSFSA</sequence>
<keyword evidence="3" id="KW-1185">Reference proteome</keyword>
<reference evidence="3" key="1">
    <citation type="journal article" date="2019" name="Int. J. Syst. Evol. Microbiol.">
        <title>The Global Catalogue of Microorganisms (GCM) 10K type strain sequencing project: providing services to taxonomists for standard genome sequencing and annotation.</title>
        <authorList>
            <consortium name="The Broad Institute Genomics Platform"/>
            <consortium name="The Broad Institute Genome Sequencing Center for Infectious Disease"/>
            <person name="Wu L."/>
            <person name="Ma J."/>
        </authorList>
    </citation>
    <scope>NUCLEOTIDE SEQUENCE [LARGE SCALE GENOMIC DNA]</scope>
    <source>
        <strain evidence="3">CCUG 53903</strain>
    </source>
</reference>
<keyword evidence="1" id="KW-0732">Signal</keyword>
<name>A0ABW1CSP8_9ACTN</name>
<accession>A0ABW1CSP8</accession>
<evidence type="ECO:0000313" key="3">
    <source>
        <dbReference type="Proteomes" id="UP001596058"/>
    </source>
</evidence>